<dbReference type="Proteomes" id="UP001461498">
    <property type="component" value="Unassembled WGS sequence"/>
</dbReference>
<gene>
    <name evidence="7" type="ORF">O3M35_006766</name>
</gene>
<evidence type="ECO:0000256" key="2">
    <source>
        <dbReference type="ARBA" id="ARBA00012202"/>
    </source>
</evidence>
<comment type="caution">
    <text evidence="7">The sequence shown here is derived from an EMBL/GenBank/DDBJ whole genome shotgun (WGS) entry which is preliminary data.</text>
</comment>
<dbReference type="Pfam" id="PF07714">
    <property type="entry name" value="PK_Tyr_Ser-Thr"/>
    <property type="match status" value="1"/>
</dbReference>
<evidence type="ECO:0000256" key="3">
    <source>
        <dbReference type="ARBA" id="ARBA00022741"/>
    </source>
</evidence>
<evidence type="ECO:0000256" key="1">
    <source>
        <dbReference type="ARBA" id="ARBA00001436"/>
    </source>
</evidence>
<organism evidence="7 8">
    <name type="scientific">Rhynocoris fuscipes</name>
    <dbReference type="NCBI Taxonomy" id="488301"/>
    <lineage>
        <taxon>Eukaryota</taxon>
        <taxon>Metazoa</taxon>
        <taxon>Ecdysozoa</taxon>
        <taxon>Arthropoda</taxon>
        <taxon>Hexapoda</taxon>
        <taxon>Insecta</taxon>
        <taxon>Pterygota</taxon>
        <taxon>Neoptera</taxon>
        <taxon>Paraneoptera</taxon>
        <taxon>Hemiptera</taxon>
        <taxon>Heteroptera</taxon>
        <taxon>Panheteroptera</taxon>
        <taxon>Cimicomorpha</taxon>
        <taxon>Reduviidae</taxon>
        <taxon>Harpactorinae</taxon>
        <taxon>Harpactorini</taxon>
        <taxon>Rhynocoris</taxon>
    </lineage>
</organism>
<accession>A0AAW1DG12</accession>
<dbReference type="InterPro" id="IPR001245">
    <property type="entry name" value="Ser-Thr/Tyr_kinase_cat_dom"/>
</dbReference>
<proteinExistence type="predicted"/>
<dbReference type="GO" id="GO:0004383">
    <property type="term" value="F:guanylate cyclase activity"/>
    <property type="evidence" value="ECO:0007669"/>
    <property type="project" value="UniProtKB-EC"/>
</dbReference>
<dbReference type="InterPro" id="IPR050401">
    <property type="entry name" value="Cyclic_nucleotide_synthase"/>
</dbReference>
<dbReference type="PANTHER" id="PTHR11920">
    <property type="entry name" value="GUANYLYL CYCLASE"/>
    <property type="match status" value="1"/>
</dbReference>
<dbReference type="GO" id="GO:0004016">
    <property type="term" value="F:adenylate cyclase activity"/>
    <property type="evidence" value="ECO:0007669"/>
    <property type="project" value="TreeGrafter"/>
</dbReference>
<dbReference type="PROSITE" id="PS50011">
    <property type="entry name" value="PROTEIN_KINASE_DOM"/>
    <property type="match status" value="1"/>
</dbReference>
<dbReference type="AlphaFoldDB" id="A0AAW1DG12"/>
<feature type="domain" description="Protein kinase" evidence="6">
    <location>
        <begin position="1"/>
        <end position="193"/>
    </location>
</feature>
<dbReference type="GO" id="GO:0001653">
    <property type="term" value="F:peptide receptor activity"/>
    <property type="evidence" value="ECO:0007669"/>
    <property type="project" value="TreeGrafter"/>
</dbReference>
<keyword evidence="5" id="KW-0141">cGMP biosynthesis</keyword>
<dbReference type="PANTHER" id="PTHR11920:SF494">
    <property type="entry name" value="ATRIAL NATRIURETIC PEPTIDE RECEPTOR 2"/>
    <property type="match status" value="1"/>
</dbReference>
<keyword evidence="4" id="KW-0456">Lyase</keyword>
<evidence type="ECO:0000313" key="7">
    <source>
        <dbReference type="EMBL" id="KAK9509452.1"/>
    </source>
</evidence>
<evidence type="ECO:0000256" key="4">
    <source>
        <dbReference type="ARBA" id="ARBA00023239"/>
    </source>
</evidence>
<dbReference type="GO" id="GO:0004672">
    <property type="term" value="F:protein kinase activity"/>
    <property type="evidence" value="ECO:0007669"/>
    <property type="project" value="InterPro"/>
</dbReference>
<dbReference type="SUPFAM" id="SSF56112">
    <property type="entry name" value="Protein kinase-like (PK-like)"/>
    <property type="match status" value="1"/>
</dbReference>
<dbReference type="InterPro" id="IPR000719">
    <property type="entry name" value="Prot_kinase_dom"/>
</dbReference>
<evidence type="ECO:0000259" key="6">
    <source>
        <dbReference type="PROSITE" id="PS50011"/>
    </source>
</evidence>
<dbReference type="Gene3D" id="1.10.510.10">
    <property type="entry name" value="Transferase(Phosphotransferase) domain 1"/>
    <property type="match status" value="1"/>
</dbReference>
<evidence type="ECO:0000313" key="8">
    <source>
        <dbReference type="Proteomes" id="UP001461498"/>
    </source>
</evidence>
<name>A0AAW1DG12_9HEMI</name>
<sequence length="193" mass="22318">MKDLHHDHLVRFYGACIDPPNCCLLTEYCNKGSLQDILENEQIKLDWMFRYSLMHDIVKGMAYLHHSDIKSHGSLKSSNCVVDSRFVLKIADFGLRTLREPSGSLEDDSDSYAYWKRLLWTAPELLRMEQQAPPEGTQKGDVYSFAIIVHEIVSRQGPWGKLGQISLQPRGKFLLILFILLTLWRSTDYELEN</sequence>
<dbReference type="EC" id="4.6.1.2" evidence="2"/>
<dbReference type="EMBL" id="JAPXFL010000003">
    <property type="protein sequence ID" value="KAK9509452.1"/>
    <property type="molecule type" value="Genomic_DNA"/>
</dbReference>
<evidence type="ECO:0000256" key="5">
    <source>
        <dbReference type="ARBA" id="ARBA00023293"/>
    </source>
</evidence>
<keyword evidence="3" id="KW-0547">Nucleotide-binding</keyword>
<reference evidence="7 8" key="1">
    <citation type="submission" date="2022-12" db="EMBL/GenBank/DDBJ databases">
        <title>Chromosome-level genome assembly of true bugs.</title>
        <authorList>
            <person name="Ma L."/>
            <person name="Li H."/>
        </authorList>
    </citation>
    <scope>NUCLEOTIDE SEQUENCE [LARGE SCALE GENOMIC DNA]</scope>
    <source>
        <strain evidence="7">Lab_2022b</strain>
    </source>
</reference>
<dbReference type="GO" id="GO:0005886">
    <property type="term" value="C:plasma membrane"/>
    <property type="evidence" value="ECO:0007669"/>
    <property type="project" value="TreeGrafter"/>
</dbReference>
<dbReference type="InterPro" id="IPR011009">
    <property type="entry name" value="Kinase-like_dom_sf"/>
</dbReference>
<keyword evidence="8" id="KW-1185">Reference proteome</keyword>
<dbReference type="GO" id="GO:0007168">
    <property type="term" value="P:receptor guanylyl cyclase signaling pathway"/>
    <property type="evidence" value="ECO:0007669"/>
    <property type="project" value="TreeGrafter"/>
</dbReference>
<dbReference type="GO" id="GO:0005524">
    <property type="term" value="F:ATP binding"/>
    <property type="evidence" value="ECO:0007669"/>
    <property type="project" value="InterPro"/>
</dbReference>
<protein>
    <recommendedName>
        <fullName evidence="2">guanylate cyclase</fullName>
        <ecNumber evidence="2">4.6.1.2</ecNumber>
    </recommendedName>
</protein>
<comment type="catalytic activity">
    <reaction evidence="1">
        <text>GTP = 3',5'-cyclic GMP + diphosphate</text>
        <dbReference type="Rhea" id="RHEA:13665"/>
        <dbReference type="ChEBI" id="CHEBI:33019"/>
        <dbReference type="ChEBI" id="CHEBI:37565"/>
        <dbReference type="ChEBI" id="CHEBI:57746"/>
        <dbReference type="EC" id="4.6.1.2"/>
    </reaction>
</comment>